<dbReference type="Proteomes" id="UP000027770">
    <property type="component" value="Unassembled WGS sequence"/>
</dbReference>
<keyword evidence="3" id="KW-1185">Reference proteome</keyword>
<evidence type="ECO:0000313" key="2">
    <source>
        <dbReference type="EMBL" id="KEI16416.1"/>
    </source>
</evidence>
<proteinExistence type="predicted"/>
<feature type="coiled-coil region" evidence="1">
    <location>
        <begin position="25"/>
        <end position="97"/>
    </location>
</feature>
<evidence type="ECO:0000313" key="3">
    <source>
        <dbReference type="Proteomes" id="UP000027770"/>
    </source>
</evidence>
<keyword evidence="1" id="KW-0175">Coiled coil</keyword>
<protein>
    <submittedName>
        <fullName evidence="2">Scaffolding protein</fullName>
    </submittedName>
</protein>
<reference evidence="2 3" key="1">
    <citation type="submission" date="2014-02" db="EMBL/GenBank/DDBJ databases">
        <title>Plasmidome dynamics in the species complex Clostridium novyi sensu lato converts strains of independent lineages into distinctly different pathogens.</title>
        <authorList>
            <person name="Skarin H."/>
            <person name="Segerman B."/>
        </authorList>
    </citation>
    <scope>NUCLEOTIDE SEQUENCE [LARGE SCALE GENOMIC DNA]</scope>
    <source>
        <strain evidence="2 3">ATCC 27606</strain>
    </source>
</reference>
<dbReference type="EMBL" id="JENW01000061">
    <property type="protein sequence ID" value="KEI16416.1"/>
    <property type="molecule type" value="Genomic_DNA"/>
</dbReference>
<gene>
    <name evidence="2" type="ORF">Z959_09730</name>
</gene>
<evidence type="ECO:0000256" key="1">
    <source>
        <dbReference type="SAM" id="Coils"/>
    </source>
</evidence>
<dbReference type="InterPro" id="IPR009636">
    <property type="entry name" value="SCAF"/>
</dbReference>
<dbReference type="RefSeq" id="WP_039219052.1">
    <property type="nucleotide sequence ID" value="NZ_JENW01000061.1"/>
</dbReference>
<dbReference type="Pfam" id="PF06810">
    <property type="entry name" value="Phage_scaffold"/>
    <property type="match status" value="1"/>
</dbReference>
<organism evidence="2 3">
    <name type="scientific">Clostridium novyi B str. ATCC 27606</name>
    <dbReference type="NCBI Taxonomy" id="1443123"/>
    <lineage>
        <taxon>Bacteria</taxon>
        <taxon>Bacillati</taxon>
        <taxon>Bacillota</taxon>
        <taxon>Clostridia</taxon>
        <taxon>Eubacteriales</taxon>
        <taxon>Clostridiaceae</taxon>
        <taxon>Clostridium</taxon>
    </lineage>
</organism>
<name>A0AA40M2Q7_CLONO</name>
<dbReference type="AlphaFoldDB" id="A0AA40M2Q7"/>
<sequence>MEELLKKLGLTDEQIQKVIGGMKENKIYTTKEENIEERYNKLKSQKEQLESDLKEANKTLDKVKKDNKDIESLQTEIENYKNKAAESEAARAKDQKEFTIKSKLKDLGCTDLDYMLYKIGDIEKLDIEKDLDNKVKELSENNASFFKVENQEPNKDNPKIIVNKLPGADNPPQSFTMDQLKSMTPDEINKNWDTIKDLKFD</sequence>
<comment type="caution">
    <text evidence="2">The sequence shown here is derived from an EMBL/GenBank/DDBJ whole genome shotgun (WGS) entry which is preliminary data.</text>
</comment>
<accession>A0AA40M2Q7</accession>